<dbReference type="EMBL" id="CP144745">
    <property type="protein sequence ID" value="WVZ54593.1"/>
    <property type="molecule type" value="Genomic_DNA"/>
</dbReference>
<dbReference type="Pfam" id="PF13520">
    <property type="entry name" value="AA_permease_2"/>
    <property type="match status" value="1"/>
</dbReference>
<dbReference type="GO" id="GO:0015185">
    <property type="term" value="F:gamma-aminobutyric acid transmembrane transporter activity"/>
    <property type="evidence" value="ECO:0007669"/>
    <property type="project" value="TreeGrafter"/>
</dbReference>
<dbReference type="GO" id="GO:0015189">
    <property type="term" value="F:L-lysine transmembrane transporter activity"/>
    <property type="evidence" value="ECO:0007669"/>
    <property type="project" value="TreeGrafter"/>
</dbReference>
<dbReference type="GO" id="GO:0015180">
    <property type="term" value="F:L-alanine transmembrane transporter activity"/>
    <property type="evidence" value="ECO:0007669"/>
    <property type="project" value="TreeGrafter"/>
</dbReference>
<dbReference type="PANTHER" id="PTHR45649:SF35">
    <property type="entry name" value="AMINO ACID PERMEASE"/>
    <property type="match status" value="1"/>
</dbReference>
<keyword evidence="2" id="KW-0813">Transport</keyword>
<accession>A0AAQ3SFF5</accession>
<proteinExistence type="predicted"/>
<dbReference type="PANTHER" id="PTHR45649">
    <property type="entry name" value="AMINO-ACID PERMEASE BAT1"/>
    <property type="match status" value="1"/>
</dbReference>
<keyword evidence="4 6" id="KW-1133">Transmembrane helix</keyword>
<keyword evidence="8" id="KW-1185">Reference proteome</keyword>
<evidence type="ECO:0000256" key="1">
    <source>
        <dbReference type="ARBA" id="ARBA00004141"/>
    </source>
</evidence>
<evidence type="ECO:0000256" key="2">
    <source>
        <dbReference type="ARBA" id="ARBA00022448"/>
    </source>
</evidence>
<keyword evidence="3 6" id="KW-0812">Transmembrane</keyword>
<organism evidence="7 8">
    <name type="scientific">Paspalum notatum var. saurae</name>
    <dbReference type="NCBI Taxonomy" id="547442"/>
    <lineage>
        <taxon>Eukaryota</taxon>
        <taxon>Viridiplantae</taxon>
        <taxon>Streptophyta</taxon>
        <taxon>Embryophyta</taxon>
        <taxon>Tracheophyta</taxon>
        <taxon>Spermatophyta</taxon>
        <taxon>Magnoliopsida</taxon>
        <taxon>Liliopsida</taxon>
        <taxon>Poales</taxon>
        <taxon>Poaceae</taxon>
        <taxon>PACMAD clade</taxon>
        <taxon>Panicoideae</taxon>
        <taxon>Andropogonodae</taxon>
        <taxon>Paspaleae</taxon>
        <taxon>Paspalinae</taxon>
        <taxon>Paspalum</taxon>
    </lineage>
</organism>
<feature type="transmembrane region" description="Helical" evidence="6">
    <location>
        <begin position="163"/>
        <end position="184"/>
    </location>
</feature>
<feature type="non-terminal residue" evidence="7">
    <location>
        <position position="1"/>
    </location>
</feature>
<dbReference type="Gene3D" id="1.20.1740.10">
    <property type="entry name" value="Amino acid/polyamine transporter I"/>
    <property type="match status" value="1"/>
</dbReference>
<feature type="transmembrane region" description="Helical" evidence="6">
    <location>
        <begin position="129"/>
        <end position="151"/>
    </location>
</feature>
<protein>
    <submittedName>
        <fullName evidence="7">Uncharacterized protein</fullName>
    </submittedName>
</protein>
<evidence type="ECO:0000313" key="7">
    <source>
        <dbReference type="EMBL" id="WVZ54593.1"/>
    </source>
</evidence>
<gene>
    <name evidence="7" type="ORF">U9M48_005367</name>
</gene>
<evidence type="ECO:0000313" key="8">
    <source>
        <dbReference type="Proteomes" id="UP001341281"/>
    </source>
</evidence>
<reference evidence="7 8" key="1">
    <citation type="submission" date="2024-02" db="EMBL/GenBank/DDBJ databases">
        <title>High-quality chromosome-scale genome assembly of Pensacola bahiagrass (Paspalum notatum Flugge var. saurae).</title>
        <authorList>
            <person name="Vega J.M."/>
            <person name="Podio M."/>
            <person name="Orjuela J."/>
            <person name="Siena L.A."/>
            <person name="Pessino S.C."/>
            <person name="Combes M.C."/>
            <person name="Mariac C."/>
            <person name="Albertini E."/>
            <person name="Pupilli F."/>
            <person name="Ortiz J.P.A."/>
            <person name="Leblanc O."/>
        </authorList>
    </citation>
    <scope>NUCLEOTIDE SEQUENCE [LARGE SCALE GENOMIC DNA]</scope>
    <source>
        <strain evidence="7">R1</strain>
        <tissue evidence="7">Leaf</tissue>
    </source>
</reference>
<evidence type="ECO:0000256" key="6">
    <source>
        <dbReference type="SAM" id="Phobius"/>
    </source>
</evidence>
<dbReference type="AlphaFoldDB" id="A0AAQ3SFF5"/>
<feature type="transmembrane region" description="Helical" evidence="6">
    <location>
        <begin position="62"/>
        <end position="84"/>
    </location>
</feature>
<sequence>MAVWECAGGIVCLGVVAVAIYFCGMGSVTGNSRMTYGFSRDGAMPFSSVWQKVNKQEVPITAVWLSAFISLCMALPYLGSLVAFQEMASVSTTTILHRLHVADPLPGDAGTQLLRAMPGPFSLGRCSMVVGWTGILWVATIAVLFSLPVAYPVTKNTLKYTQVAVGGLFTLVLTSTIGGARRWFKGPITNLD</sequence>
<dbReference type="InterPro" id="IPR002293">
    <property type="entry name" value="AA/rel_permease1"/>
</dbReference>
<keyword evidence="5 6" id="KW-0472">Membrane</keyword>
<dbReference type="Proteomes" id="UP001341281">
    <property type="component" value="Chromosome 01"/>
</dbReference>
<dbReference type="GO" id="GO:0005313">
    <property type="term" value="F:L-glutamate transmembrane transporter activity"/>
    <property type="evidence" value="ECO:0007669"/>
    <property type="project" value="TreeGrafter"/>
</dbReference>
<dbReference type="GO" id="GO:0016020">
    <property type="term" value="C:membrane"/>
    <property type="evidence" value="ECO:0007669"/>
    <property type="project" value="UniProtKB-SubCell"/>
</dbReference>
<name>A0AAQ3SFF5_PASNO</name>
<evidence type="ECO:0000256" key="3">
    <source>
        <dbReference type="ARBA" id="ARBA00022692"/>
    </source>
</evidence>
<evidence type="ECO:0000256" key="4">
    <source>
        <dbReference type="ARBA" id="ARBA00022989"/>
    </source>
</evidence>
<feature type="transmembrane region" description="Helical" evidence="6">
    <location>
        <begin position="6"/>
        <end position="24"/>
    </location>
</feature>
<comment type="subcellular location">
    <subcellularLocation>
        <location evidence="1">Membrane</location>
        <topology evidence="1">Multi-pass membrane protein</topology>
    </subcellularLocation>
</comment>
<evidence type="ECO:0000256" key="5">
    <source>
        <dbReference type="ARBA" id="ARBA00023136"/>
    </source>
</evidence>